<protein>
    <submittedName>
        <fullName evidence="3">ATP-binding protein</fullName>
    </submittedName>
</protein>
<dbReference type="AlphaFoldDB" id="A0A413F706"/>
<dbReference type="InterPro" id="IPR032834">
    <property type="entry name" value="NatK-like_C"/>
</dbReference>
<keyword evidence="3" id="KW-0067">ATP-binding</keyword>
<keyword evidence="1" id="KW-0812">Transmembrane</keyword>
<dbReference type="CDD" id="cd16935">
    <property type="entry name" value="HATPase_AgrC-ComD-like"/>
    <property type="match status" value="1"/>
</dbReference>
<feature type="domain" description="Histidine kinase/HSP90-like ATPase" evidence="2">
    <location>
        <begin position="340"/>
        <end position="447"/>
    </location>
</feature>
<proteinExistence type="predicted"/>
<dbReference type="PANTHER" id="PTHR40448">
    <property type="entry name" value="TWO-COMPONENT SENSOR HISTIDINE KINASE"/>
    <property type="match status" value="1"/>
</dbReference>
<dbReference type="OrthoDB" id="9156435at2"/>
<organism evidence="3 4">
    <name type="scientific">Enterocloster asparagiformis</name>
    <dbReference type="NCBI Taxonomy" id="333367"/>
    <lineage>
        <taxon>Bacteria</taxon>
        <taxon>Bacillati</taxon>
        <taxon>Bacillota</taxon>
        <taxon>Clostridia</taxon>
        <taxon>Lachnospirales</taxon>
        <taxon>Lachnospiraceae</taxon>
        <taxon>Enterocloster</taxon>
    </lineage>
</organism>
<dbReference type="GO" id="GO:0042802">
    <property type="term" value="F:identical protein binding"/>
    <property type="evidence" value="ECO:0007669"/>
    <property type="project" value="TreeGrafter"/>
</dbReference>
<feature type="transmembrane region" description="Helical" evidence="1">
    <location>
        <begin position="72"/>
        <end position="89"/>
    </location>
</feature>
<dbReference type="Proteomes" id="UP000283880">
    <property type="component" value="Unassembled WGS sequence"/>
</dbReference>
<gene>
    <name evidence="3" type="ORF">DWV29_27000</name>
</gene>
<dbReference type="InterPro" id="IPR003594">
    <property type="entry name" value="HATPase_dom"/>
</dbReference>
<keyword evidence="3" id="KW-0547">Nucleotide-binding</keyword>
<dbReference type="RefSeq" id="WP_007715175.1">
    <property type="nucleotide sequence ID" value="NZ_JAWRJJ010000136.1"/>
</dbReference>
<evidence type="ECO:0000256" key="1">
    <source>
        <dbReference type="SAM" id="Phobius"/>
    </source>
</evidence>
<dbReference type="Pfam" id="PF14501">
    <property type="entry name" value="HATPase_c_5"/>
    <property type="match status" value="1"/>
</dbReference>
<accession>A0A413F706</accession>
<dbReference type="EMBL" id="QSBM01000034">
    <property type="protein sequence ID" value="RGX21037.1"/>
    <property type="molecule type" value="Genomic_DNA"/>
</dbReference>
<feature type="transmembrane region" description="Helical" evidence="1">
    <location>
        <begin position="136"/>
        <end position="154"/>
    </location>
</feature>
<evidence type="ECO:0000313" key="4">
    <source>
        <dbReference type="Proteomes" id="UP000283880"/>
    </source>
</evidence>
<dbReference type="Gene3D" id="3.30.565.10">
    <property type="entry name" value="Histidine kinase-like ATPase, C-terminal domain"/>
    <property type="match status" value="1"/>
</dbReference>
<evidence type="ECO:0000259" key="2">
    <source>
        <dbReference type="SMART" id="SM00387"/>
    </source>
</evidence>
<dbReference type="GO" id="GO:0005524">
    <property type="term" value="F:ATP binding"/>
    <property type="evidence" value="ECO:0007669"/>
    <property type="project" value="UniProtKB-KW"/>
</dbReference>
<dbReference type="InterPro" id="IPR036890">
    <property type="entry name" value="HATPase_C_sf"/>
</dbReference>
<sequence length="465" mass="52715">MMDTVDALMVLLFPFLDTIPFTMPRYWIFRGRLRIPFRYVVLVQFVLTAAYSASFYAVNLGGYEAAARWTTILRYVFMLAYLVCAFSLIKDTLPKLLFTWLLTLAWQFFVMGNANFIESRFFPDVSGRHPYLVYNVARIVIYLITCPFLLRFFLHTVRDALKIEDPEIWRRFWKIPLFSTLFGILYCTMTDVYAFASWQFLICRYLMLFGACYVSHVALRVLEISRSRTQLEESLRYADRSLLAQKKQFDALAVHMDETRKARHDLRQHLAVVKSYLEHDDKAGLAEYIELYQSQLPPDTWERYCRNDVVNAVVCYYAASARDGGIAFEAGIDYPDGCPVSSTDITVLLGNLLENAVEACKREAAGGPQTIKLRVKRRGSSTLLILVDNPCVTPVMFDGDTPLSSKREGAGIGVESVREIAARYGGTVQFEQKGGAFYASVLLKLVPDGAGETAPAGEGAFPLKQ</sequence>
<dbReference type="PANTHER" id="PTHR40448:SF1">
    <property type="entry name" value="TWO-COMPONENT SENSOR HISTIDINE KINASE"/>
    <property type="match status" value="1"/>
</dbReference>
<dbReference type="SMART" id="SM00387">
    <property type="entry name" value="HATPase_c"/>
    <property type="match status" value="1"/>
</dbReference>
<reference evidence="3 4" key="1">
    <citation type="submission" date="2018-08" db="EMBL/GenBank/DDBJ databases">
        <title>A genome reference for cultivated species of the human gut microbiota.</title>
        <authorList>
            <person name="Zou Y."/>
            <person name="Xue W."/>
            <person name="Luo G."/>
        </authorList>
    </citation>
    <scope>NUCLEOTIDE SEQUENCE [LARGE SCALE GENOMIC DNA]</scope>
    <source>
        <strain evidence="3 4">AF04-15</strain>
    </source>
</reference>
<feature type="transmembrane region" description="Helical" evidence="1">
    <location>
        <begin position="39"/>
        <end position="60"/>
    </location>
</feature>
<feature type="transmembrane region" description="Helical" evidence="1">
    <location>
        <begin position="96"/>
        <end position="116"/>
    </location>
</feature>
<feature type="transmembrane region" description="Helical" evidence="1">
    <location>
        <begin position="175"/>
        <end position="196"/>
    </location>
</feature>
<comment type="caution">
    <text evidence="3">The sequence shown here is derived from an EMBL/GenBank/DDBJ whole genome shotgun (WGS) entry which is preliminary data.</text>
</comment>
<name>A0A413F706_9FIRM</name>
<dbReference type="SUPFAM" id="SSF55874">
    <property type="entry name" value="ATPase domain of HSP90 chaperone/DNA topoisomerase II/histidine kinase"/>
    <property type="match status" value="1"/>
</dbReference>
<evidence type="ECO:0000313" key="3">
    <source>
        <dbReference type="EMBL" id="RGX21037.1"/>
    </source>
</evidence>
<keyword evidence="1" id="KW-1133">Transmembrane helix</keyword>
<keyword evidence="1" id="KW-0472">Membrane</keyword>